<evidence type="ECO:0008006" key="15">
    <source>
        <dbReference type="Google" id="ProtNLM"/>
    </source>
</evidence>
<dbReference type="InterPro" id="IPR016197">
    <property type="entry name" value="Chromo-like_dom_sf"/>
</dbReference>
<dbReference type="Proteomes" id="UP001190700">
    <property type="component" value="Unassembled WGS sequence"/>
</dbReference>
<comment type="caution">
    <text evidence="13">The sequence shown here is derived from an EMBL/GenBank/DDBJ whole genome shotgun (WGS) entry which is preliminary data.</text>
</comment>
<comment type="subcellular location">
    <subcellularLocation>
        <location evidence="1">Nucleus</location>
    </subcellularLocation>
</comment>
<feature type="region of interest" description="Disordered" evidence="10">
    <location>
        <begin position="90"/>
        <end position="121"/>
    </location>
</feature>
<feature type="region of interest" description="Disordered" evidence="10">
    <location>
        <begin position="162"/>
        <end position="235"/>
    </location>
</feature>
<evidence type="ECO:0000256" key="2">
    <source>
        <dbReference type="ARBA" id="ARBA00022723"/>
    </source>
</evidence>
<evidence type="ECO:0000313" key="14">
    <source>
        <dbReference type="Proteomes" id="UP001190700"/>
    </source>
</evidence>
<evidence type="ECO:0000256" key="8">
    <source>
        <dbReference type="ARBA" id="ARBA00023242"/>
    </source>
</evidence>
<evidence type="ECO:0000256" key="5">
    <source>
        <dbReference type="ARBA" id="ARBA00023015"/>
    </source>
</evidence>
<protein>
    <recommendedName>
        <fullName evidence="15">Chromo domain-containing protein</fullName>
    </recommendedName>
</protein>
<dbReference type="SMART" id="SM00298">
    <property type="entry name" value="CHROMO"/>
    <property type="match status" value="1"/>
</dbReference>
<name>A0AAE0BVV8_9CHLO</name>
<evidence type="ECO:0000313" key="13">
    <source>
        <dbReference type="EMBL" id="KAK3242820.1"/>
    </source>
</evidence>
<dbReference type="SUPFAM" id="SSF81995">
    <property type="entry name" value="beta-sandwich domain of Sec23/24"/>
    <property type="match status" value="1"/>
</dbReference>
<keyword evidence="2" id="KW-0479">Metal-binding</keyword>
<feature type="region of interest" description="Disordered" evidence="10">
    <location>
        <begin position="364"/>
        <end position="397"/>
    </location>
</feature>
<keyword evidence="7" id="KW-0804">Transcription</keyword>
<gene>
    <name evidence="13" type="ORF">CYMTET_47491</name>
</gene>
<dbReference type="GO" id="GO:0003677">
    <property type="term" value="F:DNA binding"/>
    <property type="evidence" value="ECO:0007669"/>
    <property type="project" value="UniProtKB-KW"/>
</dbReference>
<feature type="compositionally biased region" description="Basic and acidic residues" evidence="10">
    <location>
        <begin position="364"/>
        <end position="383"/>
    </location>
</feature>
<keyword evidence="3 9" id="KW-0863">Zinc-finger</keyword>
<evidence type="ECO:0000256" key="9">
    <source>
        <dbReference type="PROSITE-ProRule" id="PRU00027"/>
    </source>
</evidence>
<evidence type="ECO:0000256" key="10">
    <source>
        <dbReference type="SAM" id="MobiDB-lite"/>
    </source>
</evidence>
<dbReference type="CDD" id="cd00024">
    <property type="entry name" value="CD_CSD"/>
    <property type="match status" value="1"/>
</dbReference>
<accession>A0AAE0BVV8</accession>
<dbReference type="PANTHER" id="PTHR46481:SF10">
    <property type="entry name" value="ZINC FINGER BED DOMAIN-CONTAINING PROTEIN 39"/>
    <property type="match status" value="1"/>
</dbReference>
<feature type="region of interest" description="Disordered" evidence="10">
    <location>
        <begin position="267"/>
        <end position="286"/>
    </location>
</feature>
<dbReference type="GO" id="GO:0008270">
    <property type="term" value="F:zinc ion binding"/>
    <property type="evidence" value="ECO:0007669"/>
    <property type="project" value="UniProtKB-KW"/>
</dbReference>
<dbReference type="AlphaFoldDB" id="A0AAE0BVV8"/>
<evidence type="ECO:0000259" key="11">
    <source>
        <dbReference type="PROSITE" id="PS50013"/>
    </source>
</evidence>
<dbReference type="PROSITE" id="PS50808">
    <property type="entry name" value="ZF_BED"/>
    <property type="match status" value="1"/>
</dbReference>
<dbReference type="InterPro" id="IPR008906">
    <property type="entry name" value="HATC_C_dom"/>
</dbReference>
<organism evidence="13 14">
    <name type="scientific">Cymbomonas tetramitiformis</name>
    <dbReference type="NCBI Taxonomy" id="36881"/>
    <lineage>
        <taxon>Eukaryota</taxon>
        <taxon>Viridiplantae</taxon>
        <taxon>Chlorophyta</taxon>
        <taxon>Pyramimonadophyceae</taxon>
        <taxon>Pyramimonadales</taxon>
        <taxon>Pyramimonadaceae</taxon>
        <taxon>Cymbomonas</taxon>
    </lineage>
</organism>
<dbReference type="SUPFAM" id="SSF53098">
    <property type="entry name" value="Ribonuclease H-like"/>
    <property type="match status" value="1"/>
</dbReference>
<evidence type="ECO:0000256" key="7">
    <source>
        <dbReference type="ARBA" id="ARBA00023163"/>
    </source>
</evidence>
<feature type="compositionally biased region" description="Low complexity" evidence="10">
    <location>
        <begin position="203"/>
        <end position="223"/>
    </location>
</feature>
<dbReference type="SUPFAM" id="SSF54160">
    <property type="entry name" value="Chromo domain-like"/>
    <property type="match status" value="1"/>
</dbReference>
<reference evidence="13 14" key="1">
    <citation type="journal article" date="2015" name="Genome Biol. Evol.">
        <title>Comparative Genomics of a Bacterivorous Green Alga Reveals Evolutionary Causalities and Consequences of Phago-Mixotrophic Mode of Nutrition.</title>
        <authorList>
            <person name="Burns J.A."/>
            <person name="Paasch A."/>
            <person name="Narechania A."/>
            <person name="Kim E."/>
        </authorList>
    </citation>
    <scope>NUCLEOTIDE SEQUENCE [LARGE SCALE GENOMIC DNA]</scope>
    <source>
        <strain evidence="13 14">PLY_AMNH</strain>
    </source>
</reference>
<keyword evidence="14" id="KW-1185">Reference proteome</keyword>
<sequence>MPDGTPAQAVWNGVNWVLPQSAPLAGGVSPVPFTLGTHHPVGAYPTPFQQQLQQQQQWLAYQQQQQQWLQQQPLEPMQQQLQQQQLQQQQQQQQQQQHRPQQPHQLAPATSALHDSGADPSSLQHFISIGAAALPDPLQVPLDSGVQQNVLGGTQLLVRHLPAVATTSETRRRRRSRRASSGPATHGKHLPGPSHAPDHSDPDSGTDISRTSTGTRGSRSTQARAERRRNALRLRPMMRQLPPPLYIEYTRSSPFAPNKASIVIMRGKGPKRRKTSTSSGNADGVTLLAQGKGTTKRTQKNPFDRHGSDEVEYFVREIKAEATRKGKPVWLIGWQGYGDDADTWEPIENLAGLEQDIKAFREAHEEKEKEIAEARKNKRKQPDEQAAQTSMDGEVTDELPWVEGKGGKRKAACWCYYLVRLCPTNRDKVLEVCCKVCGPEMSPTYSGNTSNLRSHLAHIHKDLYCKMVEDSVSVEAASDAAQSEARVGTLEAILPPVGASKRDELHKKFALWLVRNKRPLSLGESDVELRDIFDFIFQGGYIPPSYKIVIQKVLELSVEGKKKVKDQLLALALEGISPCLAGDVWSEGGIAIFGILVYWIDNDGNYMEKLLGAIPFGDVRHTGVEIERATKRCAADMGIGAYVEGNDEGTKKEDTVSDCVHATVSDSASNIVSGWGCFDGSECNCHLLALCVLVYLSQPGVKEAFTKLRGMTTHFNHSVIGRKLLHECQDVYNLPSTSPPQDNATRSGWKGARNQALWYVENQEAVQWYDMEHPKKAATAVANPDGSRYGDHKMELHEWEIVRQSLYILDITTGAIDLLQTTSTTTAGIILPVVGNQVNKLEHDARIKYKGETVKIDNHFVIEARKELCAEVENRYFEKLMDCKLEDFAVACFLDPRYKMMKFKKLDAWKQGTLSKGTVLGWARSAYQSDWEPKCEEAVSPLPENTAKKTISKLASFLDSDSDEELEDEAVNVEIAAQSSVGVDVEEIVVAVVPEVDEKDEFKKYCALPPCHKDADPLEWWRSHKSKLPNMFRMSRQFLAAPASTAGVERTFSACGQMHSDLRKCMSEGTLEHSLMASINTR</sequence>
<dbReference type="PROSITE" id="PS50013">
    <property type="entry name" value="CHROMO_2"/>
    <property type="match status" value="1"/>
</dbReference>
<dbReference type="PANTHER" id="PTHR46481">
    <property type="entry name" value="ZINC FINGER BED DOMAIN-CONTAINING PROTEIN 4"/>
    <property type="match status" value="1"/>
</dbReference>
<evidence type="ECO:0000256" key="4">
    <source>
        <dbReference type="ARBA" id="ARBA00022833"/>
    </source>
</evidence>
<dbReference type="InterPro" id="IPR012337">
    <property type="entry name" value="RNaseH-like_sf"/>
</dbReference>
<evidence type="ECO:0000259" key="12">
    <source>
        <dbReference type="PROSITE" id="PS50808"/>
    </source>
</evidence>
<dbReference type="InterPro" id="IPR003656">
    <property type="entry name" value="Znf_BED"/>
</dbReference>
<dbReference type="InterPro" id="IPR052035">
    <property type="entry name" value="ZnF_BED_domain_contain"/>
</dbReference>
<keyword evidence="5" id="KW-0805">Transcription regulation</keyword>
<keyword evidence="6" id="KW-0238">DNA-binding</keyword>
<keyword evidence="8" id="KW-0539">Nucleus</keyword>
<evidence type="ECO:0000256" key="6">
    <source>
        <dbReference type="ARBA" id="ARBA00023125"/>
    </source>
</evidence>
<feature type="domain" description="BED-type" evidence="12">
    <location>
        <begin position="408"/>
        <end position="467"/>
    </location>
</feature>
<dbReference type="InterPro" id="IPR023780">
    <property type="entry name" value="Chromo_domain"/>
</dbReference>
<dbReference type="InterPro" id="IPR000953">
    <property type="entry name" value="Chromo/chromo_shadow_dom"/>
</dbReference>
<proteinExistence type="predicted"/>
<dbReference type="Pfam" id="PF00385">
    <property type="entry name" value="Chromo"/>
    <property type="match status" value="1"/>
</dbReference>
<dbReference type="SMART" id="SM00614">
    <property type="entry name" value="ZnF_BED"/>
    <property type="match status" value="1"/>
</dbReference>
<evidence type="ECO:0000256" key="3">
    <source>
        <dbReference type="ARBA" id="ARBA00022771"/>
    </source>
</evidence>
<dbReference type="Gene3D" id="2.40.50.40">
    <property type="match status" value="1"/>
</dbReference>
<feature type="domain" description="Chromo" evidence="11">
    <location>
        <begin position="309"/>
        <end position="372"/>
    </location>
</feature>
<keyword evidence="4" id="KW-0862">Zinc</keyword>
<dbReference type="EMBL" id="LGRX02033114">
    <property type="protein sequence ID" value="KAK3242820.1"/>
    <property type="molecule type" value="Genomic_DNA"/>
</dbReference>
<dbReference type="GO" id="GO:0046983">
    <property type="term" value="F:protein dimerization activity"/>
    <property type="evidence" value="ECO:0007669"/>
    <property type="project" value="InterPro"/>
</dbReference>
<feature type="compositionally biased region" description="Low complexity" evidence="10">
    <location>
        <begin position="90"/>
        <end position="106"/>
    </location>
</feature>
<evidence type="ECO:0000256" key="1">
    <source>
        <dbReference type="ARBA" id="ARBA00004123"/>
    </source>
</evidence>
<dbReference type="GO" id="GO:0005634">
    <property type="term" value="C:nucleus"/>
    <property type="evidence" value="ECO:0007669"/>
    <property type="project" value="UniProtKB-SubCell"/>
</dbReference>
<dbReference type="Pfam" id="PF05699">
    <property type="entry name" value="Dimer_Tnp_hAT"/>
    <property type="match status" value="1"/>
</dbReference>